<dbReference type="OrthoDB" id="5020006at2"/>
<name>A0A1G6R2T0_9MICO</name>
<dbReference type="AlphaFoldDB" id="A0A1G6R2T0"/>
<organism evidence="1 2">
    <name type="scientific">Microbacterium enclense</name>
    <dbReference type="NCBI Taxonomy" id="993073"/>
    <lineage>
        <taxon>Bacteria</taxon>
        <taxon>Bacillati</taxon>
        <taxon>Actinomycetota</taxon>
        <taxon>Actinomycetes</taxon>
        <taxon>Micrococcales</taxon>
        <taxon>Microbacteriaceae</taxon>
        <taxon>Microbacterium</taxon>
    </lineage>
</organism>
<evidence type="ECO:0008006" key="3">
    <source>
        <dbReference type="Google" id="ProtNLM"/>
    </source>
</evidence>
<dbReference type="Proteomes" id="UP000183203">
    <property type="component" value="Unassembled WGS sequence"/>
</dbReference>
<evidence type="ECO:0000313" key="1">
    <source>
        <dbReference type="EMBL" id="SDC98821.1"/>
    </source>
</evidence>
<dbReference type="STRING" id="993073.AS029_15710"/>
<sequence length="171" mass="17895">MTRPPLPTLLIPAILALTLAGCGTHDEGSDVNQSLTVEEAKAVAQSVETELAAFIPPDIVVSVDQRPSGVLLRCRADGSYQWTGATTVRIAPGKRVDAKALTSEIVAAYDGRNSFVAAVEQTSDGEPRAHIVGPDSAGYLVSEDPDRAGVRIASFSPCFELQEGLSPGGSY</sequence>
<gene>
    <name evidence="1" type="ORF">SAMN05216418_0014</name>
</gene>
<dbReference type="PROSITE" id="PS51257">
    <property type="entry name" value="PROKAR_LIPOPROTEIN"/>
    <property type="match status" value="1"/>
</dbReference>
<accession>A0A1G6R2T0</accession>
<protein>
    <recommendedName>
        <fullName evidence="3">Lipoprotein</fullName>
    </recommendedName>
</protein>
<dbReference type="EMBL" id="FMYG01000010">
    <property type="protein sequence ID" value="SDC98821.1"/>
    <property type="molecule type" value="Genomic_DNA"/>
</dbReference>
<proteinExistence type="predicted"/>
<reference evidence="1 2" key="1">
    <citation type="submission" date="2016-09" db="EMBL/GenBank/DDBJ databases">
        <authorList>
            <person name="Capua I."/>
            <person name="De Benedictis P."/>
            <person name="Joannis T."/>
            <person name="Lombin L.H."/>
            <person name="Cattoli G."/>
        </authorList>
    </citation>
    <scope>NUCLEOTIDE SEQUENCE [LARGE SCALE GENOMIC DNA]</scope>
    <source>
        <strain evidence="1 2">NIO-1002</strain>
    </source>
</reference>
<dbReference type="RefSeq" id="WP_058233542.1">
    <property type="nucleotide sequence ID" value="NZ_FMYG01000010.1"/>
</dbReference>
<evidence type="ECO:0000313" key="2">
    <source>
        <dbReference type="Proteomes" id="UP000183203"/>
    </source>
</evidence>